<keyword evidence="3" id="KW-0158">Chromosome</keyword>
<keyword evidence="4" id="KW-0132">Cell division</keyword>
<proteinExistence type="predicted"/>
<dbReference type="GO" id="GO:0051301">
    <property type="term" value="P:cell division"/>
    <property type="evidence" value="ECO:0007669"/>
    <property type="project" value="UniProtKB-KW"/>
</dbReference>
<keyword evidence="10" id="KW-0175">Coiled coil</keyword>
<evidence type="ECO:0000256" key="6">
    <source>
        <dbReference type="ARBA" id="ARBA00022838"/>
    </source>
</evidence>
<organism evidence="12">
    <name type="scientific">Auxenochlorella protothecoides</name>
    <name type="common">Green microalga</name>
    <name type="synonym">Chlorella protothecoides</name>
    <dbReference type="NCBI Taxonomy" id="3075"/>
    <lineage>
        <taxon>Eukaryota</taxon>
        <taxon>Viridiplantae</taxon>
        <taxon>Chlorophyta</taxon>
        <taxon>core chlorophytes</taxon>
        <taxon>Trebouxiophyceae</taxon>
        <taxon>Chlorellales</taxon>
        <taxon>Chlorellaceae</taxon>
        <taxon>Auxenochlorella</taxon>
    </lineage>
</organism>
<accession>A0A1D2AHE5</accession>
<feature type="compositionally biased region" description="Polar residues" evidence="11">
    <location>
        <begin position="20"/>
        <end position="35"/>
    </location>
</feature>
<keyword evidence="8" id="KW-0131">Cell cycle</keyword>
<protein>
    <submittedName>
        <fullName evidence="12">Uncharacterized protein</fullName>
    </submittedName>
</protein>
<reference evidence="12" key="1">
    <citation type="submission" date="2015-08" db="EMBL/GenBank/DDBJ databases">
        <authorList>
            <person name="Babu N.S."/>
            <person name="Beckwith C.J."/>
            <person name="Beseler K.G."/>
            <person name="Brison A."/>
            <person name="Carone J.V."/>
            <person name="Caskin T.P."/>
            <person name="Diamond M."/>
            <person name="Durham M.E."/>
            <person name="Foxe J.M."/>
            <person name="Go M."/>
            <person name="Henderson B.A."/>
            <person name="Jones I.B."/>
            <person name="McGettigan J.A."/>
            <person name="Micheletti S.J."/>
            <person name="Nasrallah M.E."/>
            <person name="Ortiz D."/>
            <person name="Piller C.R."/>
            <person name="Privatt S.R."/>
            <person name="Schneider S.L."/>
            <person name="Sharp S."/>
            <person name="Smith T.C."/>
            <person name="Stanton J.D."/>
            <person name="Ullery H.E."/>
            <person name="Wilson R.J."/>
            <person name="Serrano M.G."/>
            <person name="Buck G."/>
            <person name="Lee V."/>
            <person name="Wang Y."/>
            <person name="Carvalho R."/>
            <person name="Voegtly L."/>
            <person name="Shi R."/>
            <person name="Duckworth R."/>
            <person name="Johnson A."/>
            <person name="Loviza R."/>
            <person name="Walstead R."/>
            <person name="Shah Z."/>
            <person name="Kiflezghi M."/>
            <person name="Wade K."/>
            <person name="Ball S.L."/>
            <person name="Bradley K.W."/>
            <person name="Asai D.J."/>
            <person name="Bowman C.A."/>
            <person name="Russell D.A."/>
            <person name="Pope W.H."/>
            <person name="Jacobs-Sera D."/>
            <person name="Hendrix R.W."/>
            <person name="Hatfull G.F."/>
        </authorList>
    </citation>
    <scope>NUCLEOTIDE SEQUENCE</scope>
</reference>
<dbReference type="GO" id="GO:0000444">
    <property type="term" value="C:MIS12/MIND type complex"/>
    <property type="evidence" value="ECO:0007669"/>
    <property type="project" value="InterPro"/>
</dbReference>
<dbReference type="GO" id="GO:0007059">
    <property type="term" value="P:chromosome segregation"/>
    <property type="evidence" value="ECO:0007669"/>
    <property type="project" value="TreeGrafter"/>
</dbReference>
<evidence type="ECO:0000256" key="2">
    <source>
        <dbReference type="ARBA" id="ARBA00004629"/>
    </source>
</evidence>
<dbReference type="InterPro" id="IPR007128">
    <property type="entry name" value="PMF1/Nnf1"/>
</dbReference>
<evidence type="ECO:0000256" key="5">
    <source>
        <dbReference type="ARBA" id="ARBA00022776"/>
    </source>
</evidence>
<feature type="non-terminal residue" evidence="12">
    <location>
        <position position="1"/>
    </location>
</feature>
<dbReference type="AlphaFoldDB" id="A0A1D2AHE5"/>
<keyword evidence="6" id="KW-0995">Kinetochore</keyword>
<sequence length="221" mass="24491">DTTLYVLPFIPLLRKCLTPTRSEMQQSTPPRTASKQCAPRQGRRVSALADAYGRTIKHALRGADEEQFAECFPNIQPELLEILWQGYRQVLHGSRVHIESDFDAICEETALTDKLHQLEELCEAQGVSDDPHARSLSGEDRPTRAVRAALHAARRAEAEQLESILARAAARREALEAQLAARVAELELRANALRPLAALDTNVSRACLAWESHKLQAAAEA</sequence>
<dbReference type="Pfam" id="PF03980">
    <property type="entry name" value="Nnf1"/>
    <property type="match status" value="1"/>
</dbReference>
<dbReference type="EMBL" id="GDKF01000111">
    <property type="protein sequence ID" value="JAT78511.1"/>
    <property type="molecule type" value="Transcribed_RNA"/>
</dbReference>
<evidence type="ECO:0000256" key="1">
    <source>
        <dbReference type="ARBA" id="ARBA00004123"/>
    </source>
</evidence>
<dbReference type="PANTHER" id="PTHR15459:SF3">
    <property type="entry name" value="POLYAMINE-MODULATED FACTOR 1"/>
    <property type="match status" value="1"/>
</dbReference>
<comment type="subcellular location">
    <subcellularLocation>
        <location evidence="2">Chromosome</location>
        <location evidence="2">Centromere</location>
        <location evidence="2">Kinetochore</location>
    </subcellularLocation>
    <subcellularLocation>
        <location evidence="1">Nucleus</location>
    </subcellularLocation>
</comment>
<keyword evidence="7" id="KW-0539">Nucleus</keyword>
<evidence type="ECO:0000256" key="8">
    <source>
        <dbReference type="ARBA" id="ARBA00023306"/>
    </source>
</evidence>
<keyword evidence="5" id="KW-0498">Mitosis</keyword>
<feature type="coiled-coil region" evidence="10">
    <location>
        <begin position="158"/>
        <end position="185"/>
    </location>
</feature>
<feature type="region of interest" description="Disordered" evidence="11">
    <location>
        <begin position="20"/>
        <end position="40"/>
    </location>
</feature>
<keyword evidence="9" id="KW-0137">Centromere</keyword>
<evidence type="ECO:0000256" key="3">
    <source>
        <dbReference type="ARBA" id="ARBA00022454"/>
    </source>
</evidence>
<evidence type="ECO:0000256" key="4">
    <source>
        <dbReference type="ARBA" id="ARBA00022618"/>
    </source>
</evidence>
<dbReference type="GO" id="GO:0005634">
    <property type="term" value="C:nucleus"/>
    <property type="evidence" value="ECO:0007669"/>
    <property type="project" value="UniProtKB-SubCell"/>
</dbReference>
<gene>
    <name evidence="12" type="ORF">g.39729</name>
</gene>
<evidence type="ECO:0000313" key="12">
    <source>
        <dbReference type="EMBL" id="JAT78511.1"/>
    </source>
</evidence>
<evidence type="ECO:0000256" key="11">
    <source>
        <dbReference type="SAM" id="MobiDB-lite"/>
    </source>
</evidence>
<dbReference type="PANTHER" id="PTHR15459">
    <property type="entry name" value="POLYAMINE-MODULATED FACTOR 1"/>
    <property type="match status" value="1"/>
</dbReference>
<evidence type="ECO:0000256" key="7">
    <source>
        <dbReference type="ARBA" id="ARBA00023242"/>
    </source>
</evidence>
<evidence type="ECO:0000256" key="9">
    <source>
        <dbReference type="ARBA" id="ARBA00023328"/>
    </source>
</evidence>
<name>A0A1D2AHE5_AUXPR</name>
<evidence type="ECO:0000256" key="10">
    <source>
        <dbReference type="SAM" id="Coils"/>
    </source>
</evidence>